<dbReference type="Pfam" id="PF01098">
    <property type="entry name" value="FTSW_RODA_SPOVE"/>
    <property type="match status" value="1"/>
</dbReference>
<name>B4CVG6_9BACT</name>
<dbReference type="GO" id="GO:0032153">
    <property type="term" value="C:cell division site"/>
    <property type="evidence" value="ECO:0007669"/>
    <property type="project" value="TreeGrafter"/>
</dbReference>
<dbReference type="GO" id="GO:0051301">
    <property type="term" value="P:cell division"/>
    <property type="evidence" value="ECO:0007669"/>
    <property type="project" value="InterPro"/>
</dbReference>
<dbReference type="STRING" id="497964.CfE428DRAFT_0653"/>
<evidence type="ECO:0000256" key="6">
    <source>
        <dbReference type="SAM" id="Phobius"/>
    </source>
</evidence>
<dbReference type="InterPro" id="IPR001182">
    <property type="entry name" value="FtsW/RodA"/>
</dbReference>
<feature type="transmembrane region" description="Helical" evidence="6">
    <location>
        <begin position="59"/>
        <end position="79"/>
    </location>
</feature>
<feature type="transmembrane region" description="Helical" evidence="6">
    <location>
        <begin position="148"/>
        <end position="164"/>
    </location>
</feature>
<dbReference type="Proteomes" id="UP000005824">
    <property type="component" value="Unassembled WGS sequence"/>
</dbReference>
<feature type="transmembrane region" description="Helical" evidence="6">
    <location>
        <begin position="171"/>
        <end position="191"/>
    </location>
</feature>
<feature type="transmembrane region" description="Helical" evidence="6">
    <location>
        <begin position="293"/>
        <end position="310"/>
    </location>
</feature>
<accession>B4CVG6</accession>
<feature type="transmembrane region" description="Helical" evidence="6">
    <location>
        <begin position="35"/>
        <end position="52"/>
    </location>
</feature>
<proteinExistence type="predicted"/>
<reference evidence="7 8" key="1">
    <citation type="journal article" date="2011" name="J. Bacteriol.">
        <title>Genome sequence of Chthoniobacter flavus Ellin428, an aerobic heterotrophic soil bacterium.</title>
        <authorList>
            <person name="Kant R."/>
            <person name="van Passel M.W."/>
            <person name="Palva A."/>
            <person name="Lucas S."/>
            <person name="Lapidus A."/>
            <person name="Glavina Del Rio T."/>
            <person name="Dalin E."/>
            <person name="Tice H."/>
            <person name="Bruce D."/>
            <person name="Goodwin L."/>
            <person name="Pitluck S."/>
            <person name="Larimer F.W."/>
            <person name="Land M.L."/>
            <person name="Hauser L."/>
            <person name="Sangwan P."/>
            <person name="de Vos W.M."/>
            <person name="Janssen P.H."/>
            <person name="Smidt H."/>
        </authorList>
    </citation>
    <scope>NUCLEOTIDE SEQUENCE [LARGE SCALE GENOMIC DNA]</scope>
    <source>
        <strain evidence="7 8">Ellin428</strain>
    </source>
</reference>
<feature type="transmembrane region" description="Helical" evidence="6">
    <location>
        <begin position="263"/>
        <end position="286"/>
    </location>
</feature>
<gene>
    <name evidence="7" type="ORF">CfE428DRAFT_0653</name>
</gene>
<evidence type="ECO:0000256" key="1">
    <source>
        <dbReference type="ARBA" id="ARBA00004141"/>
    </source>
</evidence>
<evidence type="ECO:0000256" key="5">
    <source>
        <dbReference type="ARBA" id="ARBA00023136"/>
    </source>
</evidence>
<sequence length="358" mass="39019" precursor="true">MNWLLLATAFTLCVLGVIAVYSASAFHTDEYWHKQFIWAIAGIVIFIVTSLIDYRWVKWAALPMYIASVFFLILTYTHLGEEHGGAKCWLRVPGVGTFQPAQMAVISGVLTVGLFLSQFRKMHPMLKLVFTGAIVGGPMLLILKQPDLGMTLVWIPTIMAMLMLNGLPKRYIIALLLMAAAAIPVEMNFGLKPYQRARIIAFVDPDIDRLGAGWAINQALIAIGSGGFSGKGFMATGTQVEQGFIPGTTVHTDYINTAIGEQFGFIGEATLISIFGLLLITMLLTAHVAADELGLLLTVGFTGQIFFHVYQNIGMTIALMPITGIPMPLISYGGTFLVMVMFGLGLVNSVWVHRKALA</sequence>
<dbReference type="EMBL" id="ABVL01000002">
    <property type="protein sequence ID" value="EDY21408.1"/>
    <property type="molecule type" value="Genomic_DNA"/>
</dbReference>
<dbReference type="eggNOG" id="COG0772">
    <property type="taxonomic scope" value="Bacteria"/>
</dbReference>
<feature type="transmembrane region" description="Helical" evidence="6">
    <location>
        <begin position="124"/>
        <end position="142"/>
    </location>
</feature>
<dbReference type="AlphaFoldDB" id="B4CVG6"/>
<organism evidence="7 8">
    <name type="scientific">Chthoniobacter flavus Ellin428</name>
    <dbReference type="NCBI Taxonomy" id="497964"/>
    <lineage>
        <taxon>Bacteria</taxon>
        <taxon>Pseudomonadati</taxon>
        <taxon>Verrucomicrobiota</taxon>
        <taxon>Spartobacteria</taxon>
        <taxon>Chthoniobacterales</taxon>
        <taxon>Chthoniobacteraceae</taxon>
        <taxon>Chthoniobacter</taxon>
    </lineage>
</organism>
<evidence type="ECO:0000313" key="7">
    <source>
        <dbReference type="EMBL" id="EDY21408.1"/>
    </source>
</evidence>
<feature type="transmembrane region" description="Helical" evidence="6">
    <location>
        <begin position="99"/>
        <end position="117"/>
    </location>
</feature>
<comment type="caution">
    <text evidence="7">The sequence shown here is derived from an EMBL/GenBank/DDBJ whole genome shotgun (WGS) entry which is preliminary data.</text>
</comment>
<dbReference type="InParanoid" id="B4CVG6"/>
<feature type="transmembrane region" description="Helical" evidence="6">
    <location>
        <begin position="330"/>
        <end position="352"/>
    </location>
</feature>
<keyword evidence="4 6" id="KW-1133">Transmembrane helix</keyword>
<evidence type="ECO:0000256" key="2">
    <source>
        <dbReference type="ARBA" id="ARBA00022692"/>
    </source>
</evidence>
<keyword evidence="5 6" id="KW-0472">Membrane</keyword>
<dbReference type="GO" id="GO:0005886">
    <property type="term" value="C:plasma membrane"/>
    <property type="evidence" value="ECO:0007669"/>
    <property type="project" value="TreeGrafter"/>
</dbReference>
<dbReference type="PANTHER" id="PTHR30474:SF1">
    <property type="entry name" value="PEPTIDOGLYCAN GLYCOSYLTRANSFERASE MRDB"/>
    <property type="match status" value="1"/>
</dbReference>
<dbReference type="GO" id="GO:0008360">
    <property type="term" value="P:regulation of cell shape"/>
    <property type="evidence" value="ECO:0007669"/>
    <property type="project" value="UniProtKB-KW"/>
</dbReference>
<evidence type="ECO:0000256" key="3">
    <source>
        <dbReference type="ARBA" id="ARBA00022960"/>
    </source>
</evidence>
<keyword evidence="2 6" id="KW-0812">Transmembrane</keyword>
<comment type="subcellular location">
    <subcellularLocation>
        <location evidence="1">Membrane</location>
        <topology evidence="1">Multi-pass membrane protein</topology>
    </subcellularLocation>
</comment>
<dbReference type="FunCoup" id="B4CVG6">
    <property type="interactions" value="272"/>
</dbReference>
<evidence type="ECO:0000313" key="8">
    <source>
        <dbReference type="Proteomes" id="UP000005824"/>
    </source>
</evidence>
<dbReference type="RefSeq" id="WP_006977980.1">
    <property type="nucleotide sequence ID" value="NZ_ABVL01000002.1"/>
</dbReference>
<keyword evidence="3" id="KW-0133">Cell shape</keyword>
<dbReference type="GO" id="GO:0015648">
    <property type="term" value="F:lipid-linked peptidoglycan transporter activity"/>
    <property type="evidence" value="ECO:0007669"/>
    <property type="project" value="TreeGrafter"/>
</dbReference>
<keyword evidence="8" id="KW-1185">Reference proteome</keyword>
<evidence type="ECO:0000256" key="4">
    <source>
        <dbReference type="ARBA" id="ARBA00022989"/>
    </source>
</evidence>
<dbReference type="PANTHER" id="PTHR30474">
    <property type="entry name" value="CELL CYCLE PROTEIN"/>
    <property type="match status" value="1"/>
</dbReference>
<protein>
    <submittedName>
        <fullName evidence="7">Cell cycle protein</fullName>
    </submittedName>
</protein>